<protein>
    <submittedName>
        <fullName evidence="2">Uncharacterized protein</fullName>
    </submittedName>
</protein>
<evidence type="ECO:0000313" key="2">
    <source>
        <dbReference type="EMBL" id="QIS46153.1"/>
    </source>
</evidence>
<feature type="transmembrane region" description="Helical" evidence="1">
    <location>
        <begin position="49"/>
        <end position="70"/>
    </location>
</feature>
<keyword evidence="1" id="KW-1133">Transmembrane helix</keyword>
<keyword evidence="1" id="KW-0812">Transmembrane</keyword>
<proteinExistence type="predicted"/>
<evidence type="ECO:0000313" key="3">
    <source>
        <dbReference type="Proteomes" id="UP000503164"/>
    </source>
</evidence>
<dbReference type="EMBL" id="CP048049">
    <property type="protein sequence ID" value="QIS46153.1"/>
    <property type="molecule type" value="Genomic_DNA"/>
</dbReference>
<dbReference type="Proteomes" id="UP000503164">
    <property type="component" value="Chromosome"/>
</dbReference>
<reference evidence="2 3" key="1">
    <citation type="journal article" date="2020" name="Mol. Plant Pathol.">
        <title>Plasmid composition and the chpG gene determine the virulence level of Clavibacter capsici natural isolates in pepper.</title>
        <authorList>
            <person name="Hwang I.S."/>
            <person name="Lee H.M."/>
            <person name="Oh E.J."/>
            <person name="Lee S."/>
            <person name="Heu S."/>
            <person name="Oh C.S."/>
        </authorList>
    </citation>
    <scope>NUCLEOTIDE SEQUENCE [LARGE SCALE GENOMIC DNA]</scope>
    <source>
        <strain evidence="2 3">1101</strain>
    </source>
</reference>
<name>A0AAE7CCV3_9MICO</name>
<keyword evidence="1" id="KW-0472">Membrane</keyword>
<evidence type="ECO:0000256" key="1">
    <source>
        <dbReference type="SAM" id="Phobius"/>
    </source>
</evidence>
<keyword evidence="3" id="KW-1185">Reference proteome</keyword>
<accession>A0AAE7CCV3</accession>
<gene>
    <name evidence="2" type="ORF">GW570_14230</name>
</gene>
<organism evidence="2 3">
    <name type="scientific">Clavibacter capsici</name>
    <dbReference type="NCBI Taxonomy" id="1874630"/>
    <lineage>
        <taxon>Bacteria</taxon>
        <taxon>Bacillati</taxon>
        <taxon>Actinomycetota</taxon>
        <taxon>Actinomycetes</taxon>
        <taxon>Micrococcales</taxon>
        <taxon>Microbacteriaceae</taxon>
        <taxon>Clavibacter</taxon>
    </lineage>
</organism>
<dbReference type="AlphaFoldDB" id="A0AAE7CCV3"/>
<sequence length="72" mass="7697">MMSVDTTSALLYVALGALFVGMALQCVGAWKGVREHGWGRAKLFARPVLPWTLASLGWIAISILCCVAFLSA</sequence>